<protein>
    <recommendedName>
        <fullName evidence="5">UDP-glucuronosyltransferase</fullName>
        <ecNumber evidence="5">2.4.1.17</ecNumber>
    </recommendedName>
</protein>
<keyword evidence="7" id="KW-1185">Reference proteome</keyword>
<dbReference type="EC" id="2.4.1.17" evidence="5"/>
<dbReference type="PANTHER" id="PTHR48043">
    <property type="entry name" value="EG:EG0003.4 PROTEIN-RELATED"/>
    <property type="match status" value="1"/>
</dbReference>
<reference evidence="6 7" key="2">
    <citation type="submission" date="2019-01" db="EMBL/GenBank/DDBJ databases">
        <title>The decoding of complex shrimp genome reveals the adaptation for benthos swimmer, frequently molting mechanism and breeding impact on genome.</title>
        <authorList>
            <person name="Sun Y."/>
            <person name="Gao Y."/>
            <person name="Yu Y."/>
        </authorList>
    </citation>
    <scope>NUCLEOTIDE SEQUENCE [LARGE SCALE GENOMIC DNA]</scope>
    <source>
        <tissue evidence="6">Muscle</tissue>
    </source>
</reference>
<comment type="caution">
    <text evidence="6">The sequence shown here is derived from an EMBL/GenBank/DDBJ whole genome shotgun (WGS) entry which is preliminary data.</text>
</comment>
<dbReference type="PANTHER" id="PTHR48043:SF145">
    <property type="entry name" value="FI06409P-RELATED"/>
    <property type="match status" value="1"/>
</dbReference>
<dbReference type="CDD" id="cd03784">
    <property type="entry name" value="GT1_Gtf-like"/>
    <property type="match status" value="1"/>
</dbReference>
<dbReference type="EMBL" id="QCYY01002234">
    <property type="protein sequence ID" value="ROT71876.1"/>
    <property type="molecule type" value="Genomic_DNA"/>
</dbReference>
<keyword evidence="5" id="KW-0472">Membrane</keyword>
<keyword evidence="2 4" id="KW-0328">Glycosyltransferase</keyword>
<evidence type="ECO:0000313" key="7">
    <source>
        <dbReference type="Proteomes" id="UP000283509"/>
    </source>
</evidence>
<dbReference type="STRING" id="6689.A0A3R7SRI2"/>
<evidence type="ECO:0000256" key="5">
    <source>
        <dbReference type="RuleBase" id="RU362059"/>
    </source>
</evidence>
<dbReference type="Proteomes" id="UP000283509">
    <property type="component" value="Unassembled WGS sequence"/>
</dbReference>
<dbReference type="GO" id="GO:0016020">
    <property type="term" value="C:membrane"/>
    <property type="evidence" value="ECO:0007669"/>
    <property type="project" value="UniProtKB-SubCell"/>
</dbReference>
<feature type="chain" id="PRO_5018379020" description="UDP-glucuronosyltransferase" evidence="5">
    <location>
        <begin position="23"/>
        <end position="533"/>
    </location>
</feature>
<dbReference type="InterPro" id="IPR035595">
    <property type="entry name" value="UDP_glycos_trans_CS"/>
</dbReference>
<reference evidence="6 7" key="1">
    <citation type="submission" date="2018-04" db="EMBL/GenBank/DDBJ databases">
        <authorList>
            <person name="Zhang X."/>
            <person name="Yuan J."/>
            <person name="Li F."/>
            <person name="Xiang J."/>
        </authorList>
    </citation>
    <scope>NUCLEOTIDE SEQUENCE [LARGE SCALE GENOMIC DNA]</scope>
    <source>
        <tissue evidence="6">Muscle</tissue>
    </source>
</reference>
<dbReference type="PROSITE" id="PS00375">
    <property type="entry name" value="UDPGT"/>
    <property type="match status" value="1"/>
</dbReference>
<dbReference type="InterPro" id="IPR002213">
    <property type="entry name" value="UDP_glucos_trans"/>
</dbReference>
<feature type="signal peptide" evidence="5">
    <location>
        <begin position="1"/>
        <end position="22"/>
    </location>
</feature>
<evidence type="ECO:0000256" key="3">
    <source>
        <dbReference type="ARBA" id="ARBA00022679"/>
    </source>
</evidence>
<name>A0A3R7SRI2_PENVA</name>
<keyword evidence="5" id="KW-0732">Signal</keyword>
<comment type="subcellular location">
    <subcellularLocation>
        <location evidence="5">Membrane</location>
        <topology evidence="5">Single-pass membrane protein</topology>
    </subcellularLocation>
</comment>
<organism evidence="6 7">
    <name type="scientific">Penaeus vannamei</name>
    <name type="common">Whiteleg shrimp</name>
    <name type="synonym">Litopenaeus vannamei</name>
    <dbReference type="NCBI Taxonomy" id="6689"/>
    <lineage>
        <taxon>Eukaryota</taxon>
        <taxon>Metazoa</taxon>
        <taxon>Ecdysozoa</taxon>
        <taxon>Arthropoda</taxon>
        <taxon>Crustacea</taxon>
        <taxon>Multicrustacea</taxon>
        <taxon>Malacostraca</taxon>
        <taxon>Eumalacostraca</taxon>
        <taxon>Eucarida</taxon>
        <taxon>Decapoda</taxon>
        <taxon>Dendrobranchiata</taxon>
        <taxon>Penaeoidea</taxon>
        <taxon>Penaeidae</taxon>
        <taxon>Penaeus</taxon>
    </lineage>
</organism>
<dbReference type="GO" id="GO:0015020">
    <property type="term" value="F:glucuronosyltransferase activity"/>
    <property type="evidence" value="ECO:0007669"/>
    <property type="project" value="UniProtKB-EC"/>
</dbReference>
<feature type="transmembrane region" description="Helical" evidence="5">
    <location>
        <begin position="496"/>
        <end position="520"/>
    </location>
</feature>
<comment type="similarity">
    <text evidence="1 4">Belongs to the UDP-glycosyltransferase family.</text>
</comment>
<dbReference type="AlphaFoldDB" id="A0A3R7SRI2"/>
<gene>
    <name evidence="6" type="ORF">C7M84_009760</name>
</gene>
<dbReference type="InterPro" id="IPR050271">
    <property type="entry name" value="UDP-glycosyltransferase"/>
</dbReference>
<comment type="catalytic activity">
    <reaction evidence="5">
        <text>glucuronate acceptor + UDP-alpha-D-glucuronate = acceptor beta-D-glucuronoside + UDP + H(+)</text>
        <dbReference type="Rhea" id="RHEA:21032"/>
        <dbReference type="ChEBI" id="CHEBI:15378"/>
        <dbReference type="ChEBI" id="CHEBI:58052"/>
        <dbReference type="ChEBI" id="CHEBI:58223"/>
        <dbReference type="ChEBI" id="CHEBI:132367"/>
        <dbReference type="ChEBI" id="CHEBI:132368"/>
        <dbReference type="EC" id="2.4.1.17"/>
    </reaction>
</comment>
<dbReference type="OrthoDB" id="5835829at2759"/>
<dbReference type="Gene3D" id="3.40.50.2000">
    <property type="entry name" value="Glycogen Phosphorylase B"/>
    <property type="match status" value="1"/>
</dbReference>
<dbReference type="FunFam" id="3.40.50.2000:FF:000021">
    <property type="entry name" value="UDP-glucuronosyltransferase"/>
    <property type="match status" value="1"/>
</dbReference>
<keyword evidence="5" id="KW-0812">Transmembrane</keyword>
<dbReference type="SUPFAM" id="SSF53756">
    <property type="entry name" value="UDP-Glycosyltransferase/glycogen phosphorylase"/>
    <property type="match status" value="1"/>
</dbReference>
<proteinExistence type="inferred from homology"/>
<evidence type="ECO:0000313" key="6">
    <source>
        <dbReference type="EMBL" id="ROT71876.1"/>
    </source>
</evidence>
<evidence type="ECO:0000256" key="4">
    <source>
        <dbReference type="RuleBase" id="RU003718"/>
    </source>
</evidence>
<dbReference type="Pfam" id="PF00201">
    <property type="entry name" value="UDPGT"/>
    <property type="match status" value="1"/>
</dbReference>
<evidence type="ECO:0000256" key="1">
    <source>
        <dbReference type="ARBA" id="ARBA00009995"/>
    </source>
</evidence>
<sequence length="533" mass="59906">MGVQSFGCRVLYLFCLLSAAHAHREPQERTEGANVLILHPIYAGSHELTLRKFGEKLVERGHRVTQLRWRSSKTRPVSSSVEVITLSPDNHDLRYPYMNQDGTFQPPTSMLWERPRHMWQLPTDVFGLMDAHCEAILGDEGLKSRLRSANFSLALVDIIANECSLALAFDLNLPVVGFWGFSFQGAESRAAGVFQSPALVPNFLSEVGATMTFTERVWNTLVMLAETAIITYHFTVTDGHIKRLLPSSPTSRELLREMEVVLVHSHWFIDYPKLMPPHVQYIGCIQCGPPSPLPPDLEEWVSGAGEAGAIVFSLGYTGYEANTVPPHIMEAFVNAFARLPQRVLLRFNAARLSVIPDNVKVLEWFPQHDLLAHPNTRLFVTHCGQNGLNEAVYHGVPIVALPVFADQGDNARRVVDHGLGLAIDKDSISESVVFETITTVLNDTRYTETVKRFSSLWQEEGESGAERGARWLERVHRYGRLTHLRMPGAHLSFSQYFALDVAVFLILVAAAPWCLAYWLCCRRKHGKSKIKEE</sequence>
<keyword evidence="3 4" id="KW-0808">Transferase</keyword>
<accession>A0A3R7SRI2</accession>
<keyword evidence="5" id="KW-1133">Transmembrane helix</keyword>
<evidence type="ECO:0000256" key="2">
    <source>
        <dbReference type="ARBA" id="ARBA00022676"/>
    </source>
</evidence>